<comment type="similarity">
    <text evidence="3 12">Belongs to the class-II aminoacyl-tRNA synthetase family. Type-1 seryl-tRNA synthetase subfamily.</text>
</comment>
<comment type="function">
    <text evidence="12">Catalyzes the attachment of serine to tRNA(Ser). Is also able to aminoacylate tRNA(Sec) with serine, to form the misacylated tRNA L-seryl-tRNA(Sec), which will be further converted into selenocysteinyl-tRNA(Sec).</text>
</comment>
<dbReference type="GO" id="GO:0016740">
    <property type="term" value="F:transferase activity"/>
    <property type="evidence" value="ECO:0007669"/>
    <property type="project" value="UniProtKB-ARBA"/>
</dbReference>
<feature type="binding site" evidence="13">
    <location>
        <position position="383"/>
    </location>
    <ligand>
        <name>L-serine</name>
        <dbReference type="ChEBI" id="CHEBI:33384"/>
    </ligand>
</feature>
<keyword evidence="15" id="KW-0175">Coiled coil</keyword>
<dbReference type="PROSITE" id="PS50862">
    <property type="entry name" value="AA_TRNA_LIGASE_II"/>
    <property type="match status" value="1"/>
</dbReference>
<protein>
    <recommendedName>
        <fullName evidence="12">Serine--tRNA ligase</fullName>
        <ecNumber evidence="12">6.1.1.11</ecNumber>
    </recommendedName>
    <alternativeName>
        <fullName evidence="12">Seryl-tRNA synthetase</fullName>
        <shortName evidence="12">SerRS</shortName>
    </alternativeName>
    <alternativeName>
        <fullName evidence="12">Seryl-tRNA(Ser/Sec) synthetase</fullName>
    </alternativeName>
</protein>
<feature type="binding site" evidence="12 13">
    <location>
        <position position="285"/>
    </location>
    <ligand>
        <name>L-serine</name>
        <dbReference type="ChEBI" id="CHEBI:33384"/>
    </ligand>
</feature>
<organism evidence="17 18">
    <name type="scientific">Shouchella lonarensis</name>
    <dbReference type="NCBI Taxonomy" id="1464122"/>
    <lineage>
        <taxon>Bacteria</taxon>
        <taxon>Bacillati</taxon>
        <taxon>Bacillota</taxon>
        <taxon>Bacilli</taxon>
        <taxon>Bacillales</taxon>
        <taxon>Bacillaceae</taxon>
        <taxon>Shouchella</taxon>
    </lineage>
</organism>
<dbReference type="SUPFAM" id="SSF46589">
    <property type="entry name" value="tRNA-binding arm"/>
    <property type="match status" value="1"/>
</dbReference>
<proteinExistence type="inferred from homology"/>
<dbReference type="STRING" id="1464122.SAMN05421737_11331"/>
<dbReference type="GO" id="GO:0005524">
    <property type="term" value="F:ATP binding"/>
    <property type="evidence" value="ECO:0007669"/>
    <property type="project" value="UniProtKB-UniRule"/>
</dbReference>
<name>A0A1G6NR47_9BACI</name>
<feature type="binding site" evidence="12">
    <location>
        <begin position="231"/>
        <end position="233"/>
    </location>
    <ligand>
        <name>L-serine</name>
        <dbReference type="ChEBI" id="CHEBI:33384"/>
    </ligand>
</feature>
<dbReference type="InterPro" id="IPR002314">
    <property type="entry name" value="aa-tRNA-synt_IIb"/>
</dbReference>
<dbReference type="Gene3D" id="1.10.287.40">
    <property type="entry name" value="Serine-tRNA synthetase, tRNA binding domain"/>
    <property type="match status" value="1"/>
</dbReference>
<dbReference type="UniPathway" id="UPA00906">
    <property type="reaction ID" value="UER00895"/>
</dbReference>
<evidence type="ECO:0000256" key="14">
    <source>
        <dbReference type="PIRSR" id="PIRSR001529-2"/>
    </source>
</evidence>
<dbReference type="GO" id="GO:0004828">
    <property type="term" value="F:serine-tRNA ligase activity"/>
    <property type="evidence" value="ECO:0007669"/>
    <property type="project" value="UniProtKB-UniRule"/>
</dbReference>
<evidence type="ECO:0000256" key="5">
    <source>
        <dbReference type="ARBA" id="ARBA00022598"/>
    </source>
</evidence>
<evidence type="ECO:0000256" key="15">
    <source>
        <dbReference type="SAM" id="Coils"/>
    </source>
</evidence>
<dbReference type="Pfam" id="PF00587">
    <property type="entry name" value="tRNA-synt_2b"/>
    <property type="match status" value="1"/>
</dbReference>
<evidence type="ECO:0000256" key="8">
    <source>
        <dbReference type="ARBA" id="ARBA00022917"/>
    </source>
</evidence>
<dbReference type="Pfam" id="PF02403">
    <property type="entry name" value="Seryl_tRNA_N"/>
    <property type="match status" value="1"/>
</dbReference>
<evidence type="ECO:0000256" key="4">
    <source>
        <dbReference type="ARBA" id="ARBA00022490"/>
    </source>
</evidence>
<evidence type="ECO:0000256" key="9">
    <source>
        <dbReference type="ARBA" id="ARBA00023146"/>
    </source>
</evidence>
<feature type="binding site" evidence="12">
    <location>
        <position position="385"/>
    </location>
    <ligand>
        <name>L-serine</name>
        <dbReference type="ChEBI" id="CHEBI:33384"/>
    </ligand>
</feature>
<dbReference type="HAMAP" id="MF_00176">
    <property type="entry name" value="Ser_tRNA_synth_type1"/>
    <property type="match status" value="1"/>
</dbReference>
<dbReference type="InterPro" id="IPR006195">
    <property type="entry name" value="aa-tRNA-synth_II"/>
</dbReference>
<keyword evidence="6 12" id="KW-0547">Nucleotide-binding</keyword>
<comment type="domain">
    <text evidence="12">Consists of two distinct domains, a catalytic core and a N-terminal extension that is involved in tRNA binding.</text>
</comment>
<keyword evidence="4 12" id="KW-0963">Cytoplasm</keyword>
<dbReference type="InterPro" id="IPR042103">
    <property type="entry name" value="SerRS_1_N_sf"/>
</dbReference>
<evidence type="ECO:0000256" key="3">
    <source>
        <dbReference type="ARBA" id="ARBA00010728"/>
    </source>
</evidence>
<dbReference type="PANTHER" id="PTHR43697">
    <property type="entry name" value="SERYL-TRNA SYNTHETASE"/>
    <property type="match status" value="1"/>
</dbReference>
<evidence type="ECO:0000313" key="18">
    <source>
        <dbReference type="Proteomes" id="UP000242662"/>
    </source>
</evidence>
<evidence type="ECO:0000256" key="7">
    <source>
        <dbReference type="ARBA" id="ARBA00022840"/>
    </source>
</evidence>
<dbReference type="InterPro" id="IPR045864">
    <property type="entry name" value="aa-tRNA-synth_II/BPL/LPL"/>
</dbReference>
<sequence length="427" mass="48236">MLDVKKLRTEFAQVKVALEKRGGTIEGLDRFSSLDEERRALIQTVESLKQKRNDVSDQIAVLKKEKQDATALIQEMKHVSEDIKGHDTRLRSLDEALQLLLLSLPNIPQDTVPVGATEEENREERKWGEVPTFDFTPKPHWEIGTELGILDFERAAKITGSRFIVYRGLGARLERALINLMMDMHATEHGYEEVLPPYMVNRACMVGTGQLPKFAEDSFMIREEDYFLIPTAEVPVTNFHRDEILTAAQLPIAYNAYSTNFRSEAGSAGRDTRGIIRQHQFNKVELVRFSLPEDSNEQLELMTSHAENVLKRLELPYRIVTLCTGDLGFGSTKTYDLEVWVPSAGEYREISSCSNMGDFQARRANIKFRREQGGKLEFAHTLNGSGLAVGRTVVAILENYQQADGSVVIPEALRPYMGNVDVIQMQG</sequence>
<dbReference type="InterPro" id="IPR015866">
    <property type="entry name" value="Ser-tRNA-synth_1_N"/>
</dbReference>
<dbReference type="EMBL" id="FMYM01000013">
    <property type="protein sequence ID" value="SDC69786.1"/>
    <property type="molecule type" value="Genomic_DNA"/>
</dbReference>
<dbReference type="EC" id="6.1.1.11" evidence="12"/>
<evidence type="ECO:0000259" key="16">
    <source>
        <dbReference type="PROSITE" id="PS50862"/>
    </source>
</evidence>
<dbReference type="PRINTS" id="PR00981">
    <property type="entry name" value="TRNASYNTHSER"/>
</dbReference>
<comment type="subunit">
    <text evidence="12">Homodimer. The tRNA molecule binds across the dimer.</text>
</comment>
<accession>A0A1G6NR47</accession>
<dbReference type="NCBIfam" id="TIGR00414">
    <property type="entry name" value="serS"/>
    <property type="match status" value="1"/>
</dbReference>
<feature type="coiled-coil region" evidence="15">
    <location>
        <begin position="31"/>
        <end position="82"/>
    </location>
</feature>
<feature type="binding site" evidence="12 14">
    <location>
        <begin position="349"/>
        <end position="352"/>
    </location>
    <ligand>
        <name>ATP</name>
        <dbReference type="ChEBI" id="CHEBI:30616"/>
    </ligand>
</feature>
<dbReference type="RefSeq" id="WP_090776589.1">
    <property type="nucleotide sequence ID" value="NZ_FMYM01000013.1"/>
</dbReference>
<evidence type="ECO:0000256" key="10">
    <source>
        <dbReference type="ARBA" id="ARBA00047929"/>
    </source>
</evidence>
<gene>
    <name evidence="12" type="primary">serS</name>
    <name evidence="17" type="ORF">SAMN05421737_11331</name>
</gene>
<dbReference type="InterPro" id="IPR002317">
    <property type="entry name" value="Ser-tRNA-ligase_type_1"/>
</dbReference>
<keyword evidence="8 12" id="KW-0648">Protein biosynthesis</keyword>
<dbReference type="GO" id="GO:0005737">
    <property type="term" value="C:cytoplasm"/>
    <property type="evidence" value="ECO:0007669"/>
    <property type="project" value="UniProtKB-SubCell"/>
</dbReference>
<evidence type="ECO:0000256" key="11">
    <source>
        <dbReference type="ARBA" id="ARBA00048823"/>
    </source>
</evidence>
<reference evidence="18" key="1">
    <citation type="submission" date="2016-09" db="EMBL/GenBank/DDBJ databases">
        <authorList>
            <person name="Varghese N."/>
            <person name="Submissions S."/>
        </authorList>
    </citation>
    <scope>NUCLEOTIDE SEQUENCE [LARGE SCALE GENOMIC DNA]</scope>
    <source>
        <strain evidence="18">25nlg</strain>
    </source>
</reference>
<comment type="caution">
    <text evidence="12">Lacks conserved residue(s) required for the propagation of feature annotation.</text>
</comment>
<dbReference type="PIRSF" id="PIRSF001529">
    <property type="entry name" value="Ser-tRNA-synth_IIa"/>
    <property type="match status" value="1"/>
</dbReference>
<evidence type="ECO:0000256" key="2">
    <source>
        <dbReference type="ARBA" id="ARBA00005045"/>
    </source>
</evidence>
<evidence type="ECO:0000256" key="1">
    <source>
        <dbReference type="ARBA" id="ARBA00004496"/>
    </source>
</evidence>
<dbReference type="InterPro" id="IPR010978">
    <property type="entry name" value="tRNA-bd_arm"/>
</dbReference>
<keyword evidence="9 12" id="KW-0030">Aminoacyl-tRNA synthetase</keyword>
<keyword evidence="18" id="KW-1185">Reference proteome</keyword>
<comment type="catalytic activity">
    <reaction evidence="10 12">
        <text>tRNA(Sec) + L-serine + ATP = L-seryl-tRNA(Sec) + AMP + diphosphate + H(+)</text>
        <dbReference type="Rhea" id="RHEA:42580"/>
        <dbReference type="Rhea" id="RHEA-COMP:9742"/>
        <dbReference type="Rhea" id="RHEA-COMP:10128"/>
        <dbReference type="ChEBI" id="CHEBI:15378"/>
        <dbReference type="ChEBI" id="CHEBI:30616"/>
        <dbReference type="ChEBI" id="CHEBI:33019"/>
        <dbReference type="ChEBI" id="CHEBI:33384"/>
        <dbReference type="ChEBI" id="CHEBI:78442"/>
        <dbReference type="ChEBI" id="CHEBI:78533"/>
        <dbReference type="ChEBI" id="CHEBI:456215"/>
        <dbReference type="EC" id="6.1.1.11"/>
    </reaction>
</comment>
<dbReference type="GO" id="GO:0006434">
    <property type="term" value="P:seryl-tRNA aminoacylation"/>
    <property type="evidence" value="ECO:0007669"/>
    <property type="project" value="UniProtKB-UniRule"/>
</dbReference>
<dbReference type="AlphaFoldDB" id="A0A1G6NR47"/>
<comment type="catalytic activity">
    <reaction evidence="11 12">
        <text>tRNA(Ser) + L-serine + ATP = L-seryl-tRNA(Ser) + AMP + diphosphate + H(+)</text>
        <dbReference type="Rhea" id="RHEA:12292"/>
        <dbReference type="Rhea" id="RHEA-COMP:9669"/>
        <dbReference type="Rhea" id="RHEA-COMP:9703"/>
        <dbReference type="ChEBI" id="CHEBI:15378"/>
        <dbReference type="ChEBI" id="CHEBI:30616"/>
        <dbReference type="ChEBI" id="CHEBI:33019"/>
        <dbReference type="ChEBI" id="CHEBI:33384"/>
        <dbReference type="ChEBI" id="CHEBI:78442"/>
        <dbReference type="ChEBI" id="CHEBI:78533"/>
        <dbReference type="ChEBI" id="CHEBI:456215"/>
        <dbReference type="EC" id="6.1.1.11"/>
    </reaction>
</comment>
<dbReference type="GO" id="GO:0016260">
    <property type="term" value="P:selenocysteine biosynthetic process"/>
    <property type="evidence" value="ECO:0007669"/>
    <property type="project" value="UniProtKB-UniRule"/>
</dbReference>
<dbReference type="PANTHER" id="PTHR43697:SF1">
    <property type="entry name" value="SERINE--TRNA LIGASE"/>
    <property type="match status" value="1"/>
</dbReference>
<comment type="pathway">
    <text evidence="2 12">Aminoacyl-tRNA biosynthesis; selenocysteinyl-tRNA(Sec) biosynthesis; L-seryl-tRNA(Sec) from L-serine and tRNA(Sec): step 1/1.</text>
</comment>
<comment type="subcellular location">
    <subcellularLocation>
        <location evidence="1 12">Cytoplasm</location>
    </subcellularLocation>
</comment>
<dbReference type="GO" id="GO:0140096">
    <property type="term" value="F:catalytic activity, acting on a protein"/>
    <property type="evidence" value="ECO:0007669"/>
    <property type="project" value="UniProtKB-ARBA"/>
</dbReference>
<keyword evidence="7 12" id="KW-0067">ATP-binding</keyword>
<evidence type="ECO:0000256" key="12">
    <source>
        <dbReference type="HAMAP-Rule" id="MF_00176"/>
    </source>
</evidence>
<dbReference type="Proteomes" id="UP000242662">
    <property type="component" value="Unassembled WGS sequence"/>
</dbReference>
<dbReference type="Gene3D" id="3.30.930.10">
    <property type="entry name" value="Bira Bifunctional Protein, Domain 2"/>
    <property type="match status" value="1"/>
</dbReference>
<dbReference type="OrthoDB" id="9804647at2"/>
<dbReference type="SUPFAM" id="SSF55681">
    <property type="entry name" value="Class II aaRS and biotin synthetases"/>
    <property type="match status" value="1"/>
</dbReference>
<dbReference type="InterPro" id="IPR033729">
    <property type="entry name" value="SerRS_core"/>
</dbReference>
<feature type="binding site" evidence="13">
    <location>
        <position position="262"/>
    </location>
    <ligand>
        <name>L-serine</name>
        <dbReference type="ChEBI" id="CHEBI:33384"/>
    </ligand>
</feature>
<feature type="binding site" evidence="12 14">
    <location>
        <begin position="262"/>
        <end position="264"/>
    </location>
    <ligand>
        <name>ATP</name>
        <dbReference type="ChEBI" id="CHEBI:30616"/>
    </ligand>
</feature>
<evidence type="ECO:0000313" key="17">
    <source>
        <dbReference type="EMBL" id="SDC69786.1"/>
    </source>
</evidence>
<keyword evidence="5 12" id="KW-0436">Ligase</keyword>
<evidence type="ECO:0000256" key="6">
    <source>
        <dbReference type="ARBA" id="ARBA00022741"/>
    </source>
</evidence>
<feature type="domain" description="Aminoacyl-transfer RNA synthetases class-II family profile" evidence="16">
    <location>
        <begin position="172"/>
        <end position="410"/>
    </location>
</feature>
<dbReference type="CDD" id="cd00770">
    <property type="entry name" value="SerRS_core"/>
    <property type="match status" value="1"/>
</dbReference>
<feature type="binding site" evidence="13">
    <location>
        <position position="231"/>
    </location>
    <ligand>
        <name>L-serine</name>
        <dbReference type="ChEBI" id="CHEBI:33384"/>
    </ligand>
</feature>
<evidence type="ECO:0000256" key="13">
    <source>
        <dbReference type="PIRSR" id="PIRSR001529-1"/>
    </source>
</evidence>